<evidence type="ECO:0000313" key="2">
    <source>
        <dbReference type="EMBL" id="MET1254470.1"/>
    </source>
</evidence>
<reference evidence="2 3" key="1">
    <citation type="submission" date="2024-06" db="EMBL/GenBank/DDBJ databases">
        <authorList>
            <person name="Li F."/>
        </authorList>
    </citation>
    <scope>NUCLEOTIDE SEQUENCE [LARGE SCALE GENOMIC DNA]</scope>
    <source>
        <strain evidence="2 3">GXAS 311</strain>
    </source>
</reference>
<dbReference type="RefSeq" id="WP_353874033.1">
    <property type="nucleotide sequence ID" value="NZ_JBEVCJ010000004.1"/>
</dbReference>
<keyword evidence="3" id="KW-1185">Reference proteome</keyword>
<organism evidence="2 3">
    <name type="scientific">Aliikangiella maris</name>
    <dbReference type="NCBI Taxonomy" id="3162458"/>
    <lineage>
        <taxon>Bacteria</taxon>
        <taxon>Pseudomonadati</taxon>
        <taxon>Pseudomonadota</taxon>
        <taxon>Gammaproteobacteria</taxon>
        <taxon>Oceanospirillales</taxon>
        <taxon>Pleioneaceae</taxon>
        <taxon>Aliikangiella</taxon>
    </lineage>
</organism>
<dbReference type="Proteomes" id="UP001548189">
    <property type="component" value="Unassembled WGS sequence"/>
</dbReference>
<dbReference type="EMBL" id="JBEVCJ010000004">
    <property type="protein sequence ID" value="MET1254470.1"/>
    <property type="molecule type" value="Genomic_DNA"/>
</dbReference>
<evidence type="ECO:0000313" key="3">
    <source>
        <dbReference type="Proteomes" id="UP001548189"/>
    </source>
</evidence>
<sequence length="145" mass="16691">MFFSSSNKLLNIGLLLLLAIISAELQAAEKLKNANEPQSISKTTLDIMPKKCVALRKGRECFARINVYWQVTQAGNYCLRRQVDKMIINCWQAEISGEFAYIFRSKNPEVLELISQESQKKIISASISVGWVYQSRKRKGRWRVF</sequence>
<feature type="signal peptide" evidence="1">
    <location>
        <begin position="1"/>
        <end position="27"/>
    </location>
</feature>
<keyword evidence="1" id="KW-0732">Signal</keyword>
<accession>A0ABV2BR96</accession>
<evidence type="ECO:0000256" key="1">
    <source>
        <dbReference type="SAM" id="SignalP"/>
    </source>
</evidence>
<dbReference type="Pfam" id="PF11456">
    <property type="entry name" value="DUF3019"/>
    <property type="match status" value="1"/>
</dbReference>
<proteinExistence type="predicted"/>
<dbReference type="InterPro" id="IPR021559">
    <property type="entry name" value="DUF3019"/>
</dbReference>
<protein>
    <submittedName>
        <fullName evidence="2">DUF3019 domain-containing protein</fullName>
    </submittedName>
</protein>
<feature type="chain" id="PRO_5046357146" evidence="1">
    <location>
        <begin position="28"/>
        <end position="145"/>
    </location>
</feature>
<gene>
    <name evidence="2" type="ORF">ABVT43_04965</name>
</gene>
<comment type="caution">
    <text evidence="2">The sequence shown here is derived from an EMBL/GenBank/DDBJ whole genome shotgun (WGS) entry which is preliminary data.</text>
</comment>
<name>A0ABV2BR96_9GAMM</name>